<keyword evidence="2" id="KW-1185">Reference proteome</keyword>
<protein>
    <submittedName>
        <fullName evidence="1">Uncharacterized protein</fullName>
    </submittedName>
</protein>
<evidence type="ECO:0000313" key="2">
    <source>
        <dbReference type="Proteomes" id="UP000046155"/>
    </source>
</evidence>
<evidence type="ECO:0000313" key="1">
    <source>
        <dbReference type="EMBL" id="CEO88616.1"/>
    </source>
</evidence>
<reference evidence="2" key="1">
    <citation type="submission" date="2015-01" db="EMBL/GenBank/DDBJ databases">
        <authorList>
            <person name="Manzoor Shahid"/>
            <person name="Zubair Saima"/>
        </authorList>
    </citation>
    <scope>NUCLEOTIDE SEQUENCE [LARGE SCALE GENOMIC DNA]</scope>
    <source>
        <strain evidence="2">Sp3</strain>
    </source>
</reference>
<organism evidence="1 2">
    <name type="scientific">Syntrophaceticus schinkii</name>
    <dbReference type="NCBI Taxonomy" id="499207"/>
    <lineage>
        <taxon>Bacteria</taxon>
        <taxon>Bacillati</taxon>
        <taxon>Bacillota</taxon>
        <taxon>Clostridia</taxon>
        <taxon>Thermoanaerobacterales</taxon>
        <taxon>Thermoanaerobacterales Family III. Incertae Sedis</taxon>
        <taxon>Syntrophaceticus</taxon>
    </lineage>
</organism>
<dbReference type="Proteomes" id="UP000046155">
    <property type="component" value="Unassembled WGS sequence"/>
</dbReference>
<gene>
    <name evidence="1" type="ORF">SSCH_220024</name>
</gene>
<dbReference type="AlphaFoldDB" id="A0A0B7MKW8"/>
<proteinExistence type="predicted"/>
<sequence>MRSFFCYEYEKLNKVVYDDLRDFCLCERINEEYVRSLIKKTNHFGIRNINIAIGFGIAYIKRVMASIKSA</sequence>
<dbReference type="EMBL" id="CDRZ01000135">
    <property type="protein sequence ID" value="CEO88616.1"/>
    <property type="molecule type" value="Genomic_DNA"/>
</dbReference>
<name>A0A0B7MKW8_9FIRM</name>
<accession>A0A0B7MKW8</accession>